<sequence>MSLGRISSPSMPSSSTTDRRRLSLRRRGSISAPDPWGTFEETTRGVASVLHIIKASSPAPDDVEKSYQRKSAHGLGNPRTQSASSRISFASGVRPPSPHSDSDLGPRRSNAYTARASLTPAQVLELAQQCNNPCDSPKSPGGPRAPSTVHFTPIPDEHYLPFIDRASEVQELISSPSSRACKLFLLLAQTFPKDALPGTEDPKTWTYAQLEEWLVKTSREEANDTEWVRKAHLCIANKSDFIWERIKAALGVPPELEDFGVGIIGPNMSKGEDAEAVDLEEYDDDIWIEPIVPSPLPSRAISPFSPGIALSGLPSPSNRHGLELILEDEPDPMNAPPKSPIGLKIVNAPSPPPTRRFSASSNSRGTSSQLHGHYDALSERGSGHPLFPSNFRNVTLSPTLRANTRSPPVLPASRPPVPIPGVQRSGRVRSWADGWDPLRQEYAVSVGSASSIGR</sequence>
<proteinExistence type="predicted"/>
<evidence type="ECO:0000256" key="1">
    <source>
        <dbReference type="SAM" id="MobiDB-lite"/>
    </source>
</evidence>
<name>A0A0C9W4F1_SPHS4</name>
<feature type="region of interest" description="Disordered" evidence="1">
    <location>
        <begin position="1"/>
        <end position="41"/>
    </location>
</feature>
<dbReference type="Proteomes" id="UP000054279">
    <property type="component" value="Unassembled WGS sequence"/>
</dbReference>
<dbReference type="HOGENOM" id="CLU_014635_0_0_1"/>
<evidence type="ECO:0000313" key="2">
    <source>
        <dbReference type="EMBL" id="KIJ46251.1"/>
    </source>
</evidence>
<feature type="compositionally biased region" description="Pro residues" evidence="1">
    <location>
        <begin position="408"/>
        <end position="419"/>
    </location>
</feature>
<feature type="region of interest" description="Disordered" evidence="1">
    <location>
        <begin position="55"/>
        <end position="108"/>
    </location>
</feature>
<feature type="compositionally biased region" description="Low complexity" evidence="1">
    <location>
        <begin position="7"/>
        <end position="16"/>
    </location>
</feature>
<protein>
    <submittedName>
        <fullName evidence="2">Unplaced genomic scaffold SPHSTscaffold_33, whole genome shotgun sequence</fullName>
    </submittedName>
</protein>
<organism evidence="2 3">
    <name type="scientific">Sphaerobolus stellatus (strain SS14)</name>
    <dbReference type="NCBI Taxonomy" id="990650"/>
    <lineage>
        <taxon>Eukaryota</taxon>
        <taxon>Fungi</taxon>
        <taxon>Dikarya</taxon>
        <taxon>Basidiomycota</taxon>
        <taxon>Agaricomycotina</taxon>
        <taxon>Agaricomycetes</taxon>
        <taxon>Phallomycetidae</taxon>
        <taxon>Geastrales</taxon>
        <taxon>Sphaerobolaceae</taxon>
        <taxon>Sphaerobolus</taxon>
    </lineage>
</organism>
<feature type="compositionally biased region" description="Polar residues" evidence="1">
    <location>
        <begin position="357"/>
        <end position="370"/>
    </location>
</feature>
<dbReference type="EMBL" id="KN837108">
    <property type="protein sequence ID" value="KIJ46251.1"/>
    <property type="molecule type" value="Genomic_DNA"/>
</dbReference>
<dbReference type="AlphaFoldDB" id="A0A0C9W4F1"/>
<feature type="compositionally biased region" description="Polar residues" evidence="1">
    <location>
        <begin position="78"/>
        <end position="88"/>
    </location>
</feature>
<feature type="region of interest" description="Disordered" evidence="1">
    <location>
        <begin position="401"/>
        <end position="425"/>
    </location>
</feature>
<keyword evidence="3" id="KW-1185">Reference proteome</keyword>
<reference evidence="2 3" key="1">
    <citation type="submission" date="2014-06" db="EMBL/GenBank/DDBJ databases">
        <title>Evolutionary Origins and Diversification of the Mycorrhizal Mutualists.</title>
        <authorList>
            <consortium name="DOE Joint Genome Institute"/>
            <consortium name="Mycorrhizal Genomics Consortium"/>
            <person name="Kohler A."/>
            <person name="Kuo A."/>
            <person name="Nagy L.G."/>
            <person name="Floudas D."/>
            <person name="Copeland A."/>
            <person name="Barry K.W."/>
            <person name="Cichocki N."/>
            <person name="Veneault-Fourrey C."/>
            <person name="LaButti K."/>
            <person name="Lindquist E.A."/>
            <person name="Lipzen A."/>
            <person name="Lundell T."/>
            <person name="Morin E."/>
            <person name="Murat C."/>
            <person name="Riley R."/>
            <person name="Ohm R."/>
            <person name="Sun H."/>
            <person name="Tunlid A."/>
            <person name="Henrissat B."/>
            <person name="Grigoriev I.V."/>
            <person name="Hibbett D.S."/>
            <person name="Martin F."/>
        </authorList>
    </citation>
    <scope>NUCLEOTIDE SEQUENCE [LARGE SCALE GENOMIC DNA]</scope>
    <source>
        <strain evidence="2 3">SS14</strain>
    </source>
</reference>
<gene>
    <name evidence="2" type="ORF">M422DRAFT_29384</name>
</gene>
<dbReference type="OrthoDB" id="2591449at2759"/>
<feature type="region of interest" description="Disordered" evidence="1">
    <location>
        <begin position="351"/>
        <end position="370"/>
    </location>
</feature>
<evidence type="ECO:0000313" key="3">
    <source>
        <dbReference type="Proteomes" id="UP000054279"/>
    </source>
</evidence>
<accession>A0A0C9W4F1</accession>